<dbReference type="RefSeq" id="WP_135519203.1">
    <property type="nucleotide sequence ID" value="NZ_PVSN01000033.1"/>
</dbReference>
<dbReference type="PANTHER" id="PTHR42711:SF5">
    <property type="entry name" value="ABC TRANSPORTER ATP-BINDING PROTEIN NATA"/>
    <property type="match status" value="1"/>
</dbReference>
<reference evidence="6 7" key="1">
    <citation type="submission" date="2018-03" db="EMBL/GenBank/DDBJ databases">
        <title>Genome sequencing of Weissella confusa isolates.</title>
        <authorList>
            <person name="Kajala I."/>
            <person name="Baruah R."/>
            <person name="Bergsveinson J."/>
            <person name="Juvonen R."/>
            <person name="Ziola B."/>
        </authorList>
    </citation>
    <scope>NUCLEOTIDE SEQUENCE [LARGE SCALE GENOMIC DNA]</scope>
    <source>
        <strain evidence="6 7">VTT E-062653</strain>
    </source>
</reference>
<dbReference type="InterPro" id="IPR003439">
    <property type="entry name" value="ABC_transporter-like_ATP-bd"/>
</dbReference>
<dbReference type="EMBL" id="PVSN01000033">
    <property type="protein sequence ID" value="TGE73009.1"/>
    <property type="molecule type" value="Genomic_DNA"/>
</dbReference>
<dbReference type="CDD" id="cd03230">
    <property type="entry name" value="ABC_DR_subfamily_A"/>
    <property type="match status" value="1"/>
</dbReference>
<dbReference type="PROSITE" id="PS50893">
    <property type="entry name" value="ABC_TRANSPORTER_2"/>
    <property type="match status" value="1"/>
</dbReference>
<dbReference type="PANTHER" id="PTHR42711">
    <property type="entry name" value="ABC TRANSPORTER ATP-BINDING PROTEIN"/>
    <property type="match status" value="1"/>
</dbReference>
<dbReference type="SMART" id="SM00382">
    <property type="entry name" value="AAA"/>
    <property type="match status" value="1"/>
</dbReference>
<dbReference type="Proteomes" id="UP000297646">
    <property type="component" value="Unassembled WGS sequence"/>
</dbReference>
<keyword evidence="2" id="KW-0813">Transport</keyword>
<dbReference type="Gene3D" id="3.40.50.300">
    <property type="entry name" value="P-loop containing nucleotide triphosphate hydrolases"/>
    <property type="match status" value="1"/>
</dbReference>
<evidence type="ECO:0000256" key="3">
    <source>
        <dbReference type="ARBA" id="ARBA00022741"/>
    </source>
</evidence>
<keyword evidence="3" id="KW-0547">Nucleotide-binding</keyword>
<evidence type="ECO:0000313" key="6">
    <source>
        <dbReference type="EMBL" id="TGE73009.1"/>
    </source>
</evidence>
<dbReference type="GO" id="GO:0005524">
    <property type="term" value="F:ATP binding"/>
    <property type="evidence" value="ECO:0007669"/>
    <property type="project" value="UniProtKB-KW"/>
</dbReference>
<organism evidence="6 7">
    <name type="scientific">Weissella confusa</name>
    <name type="common">Lactobacillus confusus</name>
    <dbReference type="NCBI Taxonomy" id="1583"/>
    <lineage>
        <taxon>Bacteria</taxon>
        <taxon>Bacillati</taxon>
        <taxon>Bacillota</taxon>
        <taxon>Bacilli</taxon>
        <taxon>Lactobacillales</taxon>
        <taxon>Lactobacillaceae</taxon>
        <taxon>Weissella</taxon>
    </lineage>
</organism>
<sequence>MAKEVLVVKNVHKKFGKFEALKNVSFTVNEGEVFGFLGPNGAGKSTTIRVILGLLKKDSGDIQLLGQDATRDVVTVHRQLAYVPRDVFLWPNLTGGEIIDLLLKMGGHPRTDRVDALIKKFDLNPKKKARTYSKGNRQKVAIIAALSADVPFYIFDEPTSGLDPLQERNFQTEVLALKQAGKTVFLSSHILSEVEKMVDRVAIIRHGEIIETGSLADMQGHDELNVKATVADANGLTMFDKFMADGGEVSFSVAHEYLSIALAKLTEAGVTDLKVTPPTLEDLFMQYYDAGDV</sequence>
<evidence type="ECO:0000259" key="5">
    <source>
        <dbReference type="PROSITE" id="PS50893"/>
    </source>
</evidence>
<dbReference type="SUPFAM" id="SSF52540">
    <property type="entry name" value="P-loop containing nucleoside triphosphate hydrolases"/>
    <property type="match status" value="1"/>
</dbReference>
<name>A0A4Z0RW76_WEICO</name>
<gene>
    <name evidence="6" type="ORF">C6P11_05210</name>
</gene>
<evidence type="ECO:0000256" key="2">
    <source>
        <dbReference type="ARBA" id="ARBA00022448"/>
    </source>
</evidence>
<comment type="caution">
    <text evidence="6">The sequence shown here is derived from an EMBL/GenBank/DDBJ whole genome shotgun (WGS) entry which is preliminary data.</text>
</comment>
<keyword evidence="4 6" id="KW-0067">ATP-binding</keyword>
<dbReference type="GO" id="GO:0016887">
    <property type="term" value="F:ATP hydrolysis activity"/>
    <property type="evidence" value="ECO:0007669"/>
    <property type="project" value="InterPro"/>
</dbReference>
<protein>
    <submittedName>
        <fullName evidence="6">ABC transporter ATP-binding protein</fullName>
    </submittedName>
</protein>
<dbReference type="Pfam" id="PF00005">
    <property type="entry name" value="ABC_tran"/>
    <property type="match status" value="1"/>
</dbReference>
<accession>A0A4Z0RW76</accession>
<dbReference type="OrthoDB" id="9804819at2"/>
<dbReference type="InterPro" id="IPR017871">
    <property type="entry name" value="ABC_transporter-like_CS"/>
</dbReference>
<feature type="domain" description="ABC transporter" evidence="5">
    <location>
        <begin position="6"/>
        <end position="231"/>
    </location>
</feature>
<dbReference type="InterPro" id="IPR050763">
    <property type="entry name" value="ABC_transporter_ATP-binding"/>
</dbReference>
<comment type="similarity">
    <text evidence="1">Belongs to the ABC transporter superfamily.</text>
</comment>
<dbReference type="InterPro" id="IPR003593">
    <property type="entry name" value="AAA+_ATPase"/>
</dbReference>
<dbReference type="InterPro" id="IPR027417">
    <property type="entry name" value="P-loop_NTPase"/>
</dbReference>
<evidence type="ECO:0000256" key="1">
    <source>
        <dbReference type="ARBA" id="ARBA00005417"/>
    </source>
</evidence>
<evidence type="ECO:0000256" key="4">
    <source>
        <dbReference type="ARBA" id="ARBA00022840"/>
    </source>
</evidence>
<dbReference type="AlphaFoldDB" id="A0A4Z0RW76"/>
<evidence type="ECO:0000313" key="7">
    <source>
        <dbReference type="Proteomes" id="UP000297646"/>
    </source>
</evidence>
<dbReference type="PROSITE" id="PS00211">
    <property type="entry name" value="ABC_TRANSPORTER_1"/>
    <property type="match status" value="1"/>
</dbReference>
<proteinExistence type="inferred from homology"/>